<dbReference type="OrthoDB" id="5122891at2759"/>
<protein>
    <submittedName>
        <fullName evidence="2">HET-domain-containing protein</fullName>
    </submittedName>
</protein>
<sequence length="253" mass="28621">MVLRLVDTTTLTLTEHRDPQNIPHYAILSHTWGNDDEEVTFQDILNANGKPPASIARRPGYLKLVCSCTIARASGFKYIWIDTCCINKQSSAELSEAINSMYRYYRDAQVCYVALADVPSDEDPTQKESAFRKSRWFTRGWTLQELVAPLSVIFYASDWLELGTKSSLQDVIRDVTGIPSVVLLVNYPGEIGVAKRMSWAAKRETKYVEDMAYSLMGIFGVNMPTLYGEGPRAFLRLQQEIIKTSDDQSILAW</sequence>
<evidence type="ECO:0000313" key="3">
    <source>
        <dbReference type="Proteomes" id="UP000305948"/>
    </source>
</evidence>
<gene>
    <name evidence="2" type="ORF">OE88DRAFT_1621902</name>
</gene>
<dbReference type="EMBL" id="ML213504">
    <property type="protein sequence ID" value="TFK55908.1"/>
    <property type="molecule type" value="Genomic_DNA"/>
</dbReference>
<evidence type="ECO:0000313" key="2">
    <source>
        <dbReference type="EMBL" id="TFK55908.1"/>
    </source>
</evidence>
<dbReference type="Pfam" id="PF06985">
    <property type="entry name" value="HET"/>
    <property type="match status" value="1"/>
</dbReference>
<accession>A0A5C3NIJ2</accession>
<name>A0A5C3NIJ2_9AGAM</name>
<keyword evidence="3" id="KW-1185">Reference proteome</keyword>
<dbReference type="PANTHER" id="PTHR10622">
    <property type="entry name" value="HET DOMAIN-CONTAINING PROTEIN"/>
    <property type="match status" value="1"/>
</dbReference>
<feature type="domain" description="Heterokaryon incompatibility" evidence="1">
    <location>
        <begin position="25"/>
        <end position="122"/>
    </location>
</feature>
<dbReference type="InterPro" id="IPR010730">
    <property type="entry name" value="HET"/>
</dbReference>
<dbReference type="STRING" id="5364.A0A5C3NIJ2"/>
<feature type="non-terminal residue" evidence="2">
    <location>
        <position position="253"/>
    </location>
</feature>
<dbReference type="PANTHER" id="PTHR10622:SF10">
    <property type="entry name" value="HET DOMAIN-CONTAINING PROTEIN"/>
    <property type="match status" value="1"/>
</dbReference>
<evidence type="ECO:0000259" key="1">
    <source>
        <dbReference type="Pfam" id="PF06985"/>
    </source>
</evidence>
<dbReference type="Proteomes" id="UP000305948">
    <property type="component" value="Unassembled WGS sequence"/>
</dbReference>
<reference evidence="2 3" key="1">
    <citation type="journal article" date="2019" name="Nat. Ecol. Evol.">
        <title>Megaphylogeny resolves global patterns of mushroom evolution.</title>
        <authorList>
            <person name="Varga T."/>
            <person name="Krizsan K."/>
            <person name="Foldi C."/>
            <person name="Dima B."/>
            <person name="Sanchez-Garcia M."/>
            <person name="Sanchez-Ramirez S."/>
            <person name="Szollosi G.J."/>
            <person name="Szarkandi J.G."/>
            <person name="Papp V."/>
            <person name="Albert L."/>
            <person name="Andreopoulos W."/>
            <person name="Angelini C."/>
            <person name="Antonin V."/>
            <person name="Barry K.W."/>
            <person name="Bougher N.L."/>
            <person name="Buchanan P."/>
            <person name="Buyck B."/>
            <person name="Bense V."/>
            <person name="Catcheside P."/>
            <person name="Chovatia M."/>
            <person name="Cooper J."/>
            <person name="Damon W."/>
            <person name="Desjardin D."/>
            <person name="Finy P."/>
            <person name="Geml J."/>
            <person name="Haridas S."/>
            <person name="Hughes K."/>
            <person name="Justo A."/>
            <person name="Karasinski D."/>
            <person name="Kautmanova I."/>
            <person name="Kiss B."/>
            <person name="Kocsube S."/>
            <person name="Kotiranta H."/>
            <person name="LaButti K.M."/>
            <person name="Lechner B.E."/>
            <person name="Liimatainen K."/>
            <person name="Lipzen A."/>
            <person name="Lukacs Z."/>
            <person name="Mihaltcheva S."/>
            <person name="Morgado L.N."/>
            <person name="Niskanen T."/>
            <person name="Noordeloos M.E."/>
            <person name="Ohm R.A."/>
            <person name="Ortiz-Santana B."/>
            <person name="Ovrebo C."/>
            <person name="Racz N."/>
            <person name="Riley R."/>
            <person name="Savchenko A."/>
            <person name="Shiryaev A."/>
            <person name="Soop K."/>
            <person name="Spirin V."/>
            <person name="Szebenyi C."/>
            <person name="Tomsovsky M."/>
            <person name="Tulloss R.E."/>
            <person name="Uehling J."/>
            <person name="Grigoriev I.V."/>
            <person name="Vagvolgyi C."/>
            <person name="Papp T."/>
            <person name="Martin F.M."/>
            <person name="Miettinen O."/>
            <person name="Hibbett D.S."/>
            <person name="Nagy L.G."/>
        </authorList>
    </citation>
    <scope>NUCLEOTIDE SEQUENCE [LARGE SCALE GENOMIC DNA]</scope>
    <source>
        <strain evidence="2 3">OMC1185</strain>
    </source>
</reference>
<dbReference type="AlphaFoldDB" id="A0A5C3NIJ2"/>
<organism evidence="2 3">
    <name type="scientific">Heliocybe sulcata</name>
    <dbReference type="NCBI Taxonomy" id="5364"/>
    <lineage>
        <taxon>Eukaryota</taxon>
        <taxon>Fungi</taxon>
        <taxon>Dikarya</taxon>
        <taxon>Basidiomycota</taxon>
        <taxon>Agaricomycotina</taxon>
        <taxon>Agaricomycetes</taxon>
        <taxon>Gloeophyllales</taxon>
        <taxon>Gloeophyllaceae</taxon>
        <taxon>Heliocybe</taxon>
    </lineage>
</organism>
<proteinExistence type="predicted"/>